<keyword evidence="3" id="KW-1185">Reference proteome</keyword>
<dbReference type="EMBL" id="JBGOSP010000032">
    <property type="protein sequence ID" value="MFA3842017.1"/>
    <property type="molecule type" value="Genomic_DNA"/>
</dbReference>
<sequence length="103" mass="11525">MIIVAGSAVFDVDHLDEVRAEIRKIEEITRAEDGCLYYAMAFDDPDKGEVTVLEQWRDNASLDAHLLTESLKQFQARVIGHARDFSIKRYEVGAGQEVGTPEG</sequence>
<dbReference type="RefSeq" id="WP_372566074.1">
    <property type="nucleotide sequence ID" value="NZ_JBGOSP010000032.1"/>
</dbReference>
<comment type="caution">
    <text evidence="2">The sequence shown here is derived from an EMBL/GenBank/DDBJ whole genome shotgun (WGS) entry which is preliminary data.</text>
</comment>
<proteinExistence type="predicted"/>
<evidence type="ECO:0000259" key="1">
    <source>
        <dbReference type="PROSITE" id="PS51725"/>
    </source>
</evidence>
<feature type="domain" description="ABM" evidence="1">
    <location>
        <begin position="2"/>
        <end position="92"/>
    </location>
</feature>
<dbReference type="PANTHER" id="PTHR33336:SF3">
    <property type="entry name" value="ABM DOMAIN-CONTAINING PROTEIN"/>
    <property type="match status" value="1"/>
</dbReference>
<dbReference type="InterPro" id="IPR050744">
    <property type="entry name" value="AI-2_Isomerase_LsrG"/>
</dbReference>
<dbReference type="PANTHER" id="PTHR33336">
    <property type="entry name" value="QUINOL MONOOXYGENASE YGIN-RELATED"/>
    <property type="match status" value="1"/>
</dbReference>
<organism evidence="2 3">
    <name type="scientific">Streptomyces aureus</name>
    <dbReference type="NCBI Taxonomy" id="193461"/>
    <lineage>
        <taxon>Bacteria</taxon>
        <taxon>Bacillati</taxon>
        <taxon>Actinomycetota</taxon>
        <taxon>Actinomycetes</taxon>
        <taxon>Kitasatosporales</taxon>
        <taxon>Streptomycetaceae</taxon>
        <taxon>Streptomyces</taxon>
    </lineage>
</organism>
<dbReference type="Pfam" id="PF03992">
    <property type="entry name" value="ABM"/>
    <property type="match status" value="1"/>
</dbReference>
<protein>
    <submittedName>
        <fullName evidence="2">Quinol monooxygenase</fullName>
        <ecNumber evidence="2">1.-.-.-</ecNumber>
    </submittedName>
</protein>
<dbReference type="SUPFAM" id="SSF54909">
    <property type="entry name" value="Dimeric alpha+beta barrel"/>
    <property type="match status" value="1"/>
</dbReference>
<dbReference type="InterPro" id="IPR011008">
    <property type="entry name" value="Dimeric_a/b-barrel"/>
</dbReference>
<keyword evidence="2" id="KW-0560">Oxidoreductase</keyword>
<evidence type="ECO:0000313" key="2">
    <source>
        <dbReference type="EMBL" id="MFA3842017.1"/>
    </source>
</evidence>
<dbReference type="Proteomes" id="UP001571476">
    <property type="component" value="Unassembled WGS sequence"/>
</dbReference>
<dbReference type="PROSITE" id="PS51725">
    <property type="entry name" value="ABM"/>
    <property type="match status" value="1"/>
</dbReference>
<dbReference type="GO" id="GO:0004497">
    <property type="term" value="F:monooxygenase activity"/>
    <property type="evidence" value="ECO:0007669"/>
    <property type="project" value="UniProtKB-KW"/>
</dbReference>
<keyword evidence="2" id="KW-0503">Monooxygenase</keyword>
<name>A0ABV4SU92_9ACTN</name>
<dbReference type="Gene3D" id="3.30.70.100">
    <property type="match status" value="1"/>
</dbReference>
<evidence type="ECO:0000313" key="3">
    <source>
        <dbReference type="Proteomes" id="UP001571476"/>
    </source>
</evidence>
<dbReference type="EC" id="1.-.-.-" evidence="2"/>
<reference evidence="2 3" key="1">
    <citation type="submission" date="2024-08" db="EMBL/GenBank/DDBJ databases">
        <title>Genome sequence of Streptomyces aureus CACIA-1.46HGO.</title>
        <authorList>
            <person name="Evangelista-Martinez Z."/>
        </authorList>
    </citation>
    <scope>NUCLEOTIDE SEQUENCE [LARGE SCALE GENOMIC DNA]</scope>
    <source>
        <strain evidence="2 3">CACIA-1.46HGO</strain>
    </source>
</reference>
<accession>A0ABV4SU92</accession>
<dbReference type="InterPro" id="IPR007138">
    <property type="entry name" value="ABM_dom"/>
</dbReference>
<gene>
    <name evidence="2" type="ORF">ACEG43_38490</name>
</gene>